<dbReference type="AlphaFoldDB" id="A0A2K3JR86"/>
<feature type="domain" description="Retrovirus-related Pol polyprotein from transposon TNT 1-94-like beta-barrel" evidence="1">
    <location>
        <begin position="4"/>
        <end position="74"/>
    </location>
</feature>
<dbReference type="STRING" id="57577.A0A2K3JR86"/>
<feature type="non-terminal residue" evidence="2">
    <location>
        <position position="131"/>
    </location>
</feature>
<comment type="caution">
    <text evidence="2">The sequence shown here is derived from an EMBL/GenBank/DDBJ whole genome shotgun (WGS) entry which is preliminary data.</text>
</comment>
<reference evidence="2 3" key="1">
    <citation type="journal article" date="2014" name="Am. J. Bot.">
        <title>Genome assembly and annotation for red clover (Trifolium pratense; Fabaceae).</title>
        <authorList>
            <person name="Istvanek J."/>
            <person name="Jaros M."/>
            <person name="Krenek A."/>
            <person name="Repkova J."/>
        </authorList>
    </citation>
    <scope>NUCLEOTIDE SEQUENCE [LARGE SCALE GENOMIC DNA]</scope>
    <source>
        <strain evidence="3">cv. Tatra</strain>
        <tissue evidence="2">Young leaves</tissue>
    </source>
</reference>
<organism evidence="2 3">
    <name type="scientific">Trifolium pratense</name>
    <name type="common">Red clover</name>
    <dbReference type="NCBI Taxonomy" id="57577"/>
    <lineage>
        <taxon>Eukaryota</taxon>
        <taxon>Viridiplantae</taxon>
        <taxon>Streptophyta</taxon>
        <taxon>Embryophyta</taxon>
        <taxon>Tracheophyta</taxon>
        <taxon>Spermatophyta</taxon>
        <taxon>Magnoliopsida</taxon>
        <taxon>eudicotyledons</taxon>
        <taxon>Gunneridae</taxon>
        <taxon>Pentapetalae</taxon>
        <taxon>rosids</taxon>
        <taxon>fabids</taxon>
        <taxon>Fabales</taxon>
        <taxon>Fabaceae</taxon>
        <taxon>Papilionoideae</taxon>
        <taxon>50 kb inversion clade</taxon>
        <taxon>NPAAA clade</taxon>
        <taxon>Hologalegina</taxon>
        <taxon>IRL clade</taxon>
        <taxon>Trifolieae</taxon>
        <taxon>Trifolium</taxon>
    </lineage>
</organism>
<dbReference type="InterPro" id="IPR054722">
    <property type="entry name" value="PolX-like_BBD"/>
</dbReference>
<protein>
    <recommendedName>
        <fullName evidence="1">Retrovirus-related Pol polyprotein from transposon TNT 1-94-like beta-barrel domain-containing protein</fullName>
    </recommendedName>
</protein>
<proteinExistence type="predicted"/>
<evidence type="ECO:0000313" key="3">
    <source>
        <dbReference type="Proteomes" id="UP000236291"/>
    </source>
</evidence>
<reference evidence="2 3" key="2">
    <citation type="journal article" date="2017" name="Front. Plant Sci.">
        <title>Gene Classification and Mining of Molecular Markers Useful in Red Clover (Trifolium pratense) Breeding.</title>
        <authorList>
            <person name="Istvanek J."/>
            <person name="Dluhosova J."/>
            <person name="Dluhos P."/>
            <person name="Patkova L."/>
            <person name="Nedelnik J."/>
            <person name="Repkova J."/>
        </authorList>
    </citation>
    <scope>NUCLEOTIDE SEQUENCE [LARGE SCALE GENOMIC DNA]</scope>
    <source>
        <strain evidence="3">cv. Tatra</strain>
        <tissue evidence="2">Young leaves</tissue>
    </source>
</reference>
<dbReference type="EMBL" id="ASHM01120041">
    <property type="protein sequence ID" value="PNX56554.1"/>
    <property type="molecule type" value="Genomic_DNA"/>
</dbReference>
<dbReference type="Proteomes" id="UP000236291">
    <property type="component" value="Unassembled WGS sequence"/>
</dbReference>
<name>A0A2K3JR86_TRIPR</name>
<accession>A0A2K3JR86</accession>
<evidence type="ECO:0000259" key="1">
    <source>
        <dbReference type="Pfam" id="PF22936"/>
    </source>
</evidence>
<evidence type="ECO:0000313" key="2">
    <source>
        <dbReference type="EMBL" id="PNX56554.1"/>
    </source>
</evidence>
<dbReference type="Pfam" id="PF22936">
    <property type="entry name" value="Pol_BBD"/>
    <property type="match status" value="1"/>
</dbReference>
<sequence length="131" mass="14830">MVTITENRSILTDFEKCLNTKIKLEDSNFIAAKAMENVVIQRNNGKKAVIEKVLYVSGMRCNLMSVGQLLEKGFRVVLEDETLKLFDSKNKLILKSAQSKNRTFKIQIKAIEAECLVAIAESKDRVTYGTR</sequence>
<gene>
    <name evidence="2" type="ORF">L195_g058264</name>
</gene>